<accession>A0AAV7S826</accession>
<dbReference type="PROSITE" id="PS50994">
    <property type="entry name" value="INTEGRASE"/>
    <property type="match status" value="1"/>
</dbReference>
<proteinExistence type="predicted"/>
<evidence type="ECO:0000313" key="3">
    <source>
        <dbReference type="Proteomes" id="UP001066276"/>
    </source>
</evidence>
<dbReference type="Gene3D" id="3.30.420.10">
    <property type="entry name" value="Ribonuclease H-like superfamily/Ribonuclease H"/>
    <property type="match status" value="1"/>
</dbReference>
<organism evidence="2 3">
    <name type="scientific">Pleurodeles waltl</name>
    <name type="common">Iberian ribbed newt</name>
    <dbReference type="NCBI Taxonomy" id="8319"/>
    <lineage>
        <taxon>Eukaryota</taxon>
        <taxon>Metazoa</taxon>
        <taxon>Chordata</taxon>
        <taxon>Craniata</taxon>
        <taxon>Vertebrata</taxon>
        <taxon>Euteleostomi</taxon>
        <taxon>Amphibia</taxon>
        <taxon>Batrachia</taxon>
        <taxon>Caudata</taxon>
        <taxon>Salamandroidea</taxon>
        <taxon>Salamandridae</taxon>
        <taxon>Pleurodelinae</taxon>
        <taxon>Pleurodeles</taxon>
    </lineage>
</organism>
<keyword evidence="3" id="KW-1185">Reference proteome</keyword>
<evidence type="ECO:0000313" key="2">
    <source>
        <dbReference type="EMBL" id="KAJ1160322.1"/>
    </source>
</evidence>
<dbReference type="InterPro" id="IPR012337">
    <property type="entry name" value="RNaseH-like_sf"/>
</dbReference>
<comment type="caution">
    <text evidence="2">The sequence shown here is derived from an EMBL/GenBank/DDBJ whole genome shotgun (WGS) entry which is preliminary data.</text>
</comment>
<protein>
    <recommendedName>
        <fullName evidence="1">Integrase catalytic domain-containing protein</fullName>
    </recommendedName>
</protein>
<dbReference type="SUPFAM" id="SSF53098">
    <property type="entry name" value="Ribonuclease H-like"/>
    <property type="match status" value="1"/>
</dbReference>
<dbReference type="Pfam" id="PF00665">
    <property type="entry name" value="rve"/>
    <property type="match status" value="1"/>
</dbReference>
<dbReference type="GO" id="GO:0003676">
    <property type="term" value="F:nucleic acid binding"/>
    <property type="evidence" value="ECO:0007669"/>
    <property type="project" value="InterPro"/>
</dbReference>
<dbReference type="InterPro" id="IPR050951">
    <property type="entry name" value="Retrovirus_Pol_polyprotein"/>
</dbReference>
<dbReference type="EMBL" id="JANPWB010000008">
    <property type="protein sequence ID" value="KAJ1160322.1"/>
    <property type="molecule type" value="Genomic_DNA"/>
</dbReference>
<dbReference type="PANTHER" id="PTHR37984">
    <property type="entry name" value="PROTEIN CBG26694"/>
    <property type="match status" value="1"/>
</dbReference>
<dbReference type="PANTHER" id="PTHR37984:SF11">
    <property type="entry name" value="INTEGRASE CATALYTIC DOMAIN-CONTAINING PROTEIN"/>
    <property type="match status" value="1"/>
</dbReference>
<sequence length="147" mass="16813">MPAPIITEPIPSSLWHRAKADLGTLPDGSHVLVVIDDFSKYPEVKILDTTTAERVIPCFEKIMASHGIFQELRTDNGPPFSSQEFADYLALHGIEHHKITPYWRQAIGEAERFMRTLNKVLRIMVAKSHNIDCALYAFFVTLKHFFF</sequence>
<dbReference type="InterPro" id="IPR001584">
    <property type="entry name" value="Integrase_cat-core"/>
</dbReference>
<dbReference type="GO" id="GO:0015074">
    <property type="term" value="P:DNA integration"/>
    <property type="evidence" value="ECO:0007669"/>
    <property type="project" value="InterPro"/>
</dbReference>
<gene>
    <name evidence="2" type="ORF">NDU88_000824</name>
</gene>
<dbReference type="Proteomes" id="UP001066276">
    <property type="component" value="Chromosome 4_2"/>
</dbReference>
<feature type="domain" description="Integrase catalytic" evidence="1">
    <location>
        <begin position="7"/>
        <end position="147"/>
    </location>
</feature>
<name>A0AAV7S826_PLEWA</name>
<reference evidence="2" key="1">
    <citation type="journal article" date="2022" name="bioRxiv">
        <title>Sequencing and chromosome-scale assembly of the giantPleurodeles waltlgenome.</title>
        <authorList>
            <person name="Brown T."/>
            <person name="Elewa A."/>
            <person name="Iarovenko S."/>
            <person name="Subramanian E."/>
            <person name="Araus A.J."/>
            <person name="Petzold A."/>
            <person name="Susuki M."/>
            <person name="Suzuki K.-i.T."/>
            <person name="Hayashi T."/>
            <person name="Toyoda A."/>
            <person name="Oliveira C."/>
            <person name="Osipova E."/>
            <person name="Leigh N.D."/>
            <person name="Simon A."/>
            <person name="Yun M.H."/>
        </authorList>
    </citation>
    <scope>NUCLEOTIDE SEQUENCE</scope>
    <source>
        <strain evidence="2">20211129_DDA</strain>
        <tissue evidence="2">Liver</tissue>
    </source>
</reference>
<dbReference type="AlphaFoldDB" id="A0AAV7S826"/>
<evidence type="ECO:0000259" key="1">
    <source>
        <dbReference type="PROSITE" id="PS50994"/>
    </source>
</evidence>
<dbReference type="InterPro" id="IPR036397">
    <property type="entry name" value="RNaseH_sf"/>
</dbReference>